<organism evidence="3 4">
    <name type="scientific">Legionella pneumophila</name>
    <dbReference type="NCBI Taxonomy" id="446"/>
    <lineage>
        <taxon>Bacteria</taxon>
        <taxon>Pseudomonadati</taxon>
        <taxon>Pseudomonadota</taxon>
        <taxon>Gammaproteobacteria</taxon>
        <taxon>Legionellales</taxon>
        <taxon>Legionellaceae</taxon>
        <taxon>Legionella</taxon>
    </lineage>
</organism>
<dbReference type="PANTHER" id="PTHR23135:SF4">
    <property type="entry name" value="UDP-N-ACETYLMURAMOYL-L-ALANYL-D-GLUTAMATE--2,6-DIAMINOPIMELATE LIGASE MURE HOMOLOG, CHLOROPLASTIC"/>
    <property type="match status" value="1"/>
</dbReference>
<evidence type="ECO:0000313" key="4">
    <source>
        <dbReference type="Proteomes" id="UP000866496"/>
    </source>
</evidence>
<proteinExistence type="predicted"/>
<dbReference type="InterPro" id="IPR000713">
    <property type="entry name" value="Mur_ligase_N"/>
</dbReference>
<feature type="domain" description="Mur ligase N-terminal catalytic" evidence="1">
    <location>
        <begin position="22"/>
        <end position="97"/>
    </location>
</feature>
<name>A0AAN5PLD4_LEGPN</name>
<dbReference type="AlphaFoldDB" id="A0AAN5PLD4"/>
<protein>
    <submittedName>
        <fullName evidence="3">UDP-N-acetylmuramoyl-L-alanyl-D-glutamate--2, 6-diaminopimelate ligase</fullName>
    </submittedName>
</protein>
<evidence type="ECO:0000313" key="3">
    <source>
        <dbReference type="EMBL" id="HAU1882048.1"/>
    </source>
</evidence>
<feature type="domain" description="Mur ligase central" evidence="2">
    <location>
        <begin position="110"/>
        <end position="185"/>
    </location>
</feature>
<dbReference type="PANTHER" id="PTHR23135">
    <property type="entry name" value="MUR LIGASE FAMILY MEMBER"/>
    <property type="match status" value="1"/>
</dbReference>
<dbReference type="SUPFAM" id="SSF63418">
    <property type="entry name" value="MurE/MurF N-terminal domain"/>
    <property type="match status" value="1"/>
</dbReference>
<accession>A0AAN5PLD4</accession>
<reference evidence="3" key="2">
    <citation type="submission" date="2019-10" db="EMBL/GenBank/DDBJ databases">
        <authorList>
            <consortium name="NCBI Pathogen Detection Project"/>
        </authorList>
    </citation>
    <scope>NUCLEOTIDE SEQUENCE</scope>
    <source>
        <strain evidence="3">AZ00058701</strain>
    </source>
</reference>
<dbReference type="InterPro" id="IPR036565">
    <property type="entry name" value="Mur-like_cat_sf"/>
</dbReference>
<evidence type="ECO:0000259" key="1">
    <source>
        <dbReference type="Pfam" id="PF01225"/>
    </source>
</evidence>
<dbReference type="Pfam" id="PF08245">
    <property type="entry name" value="Mur_ligase_M"/>
    <property type="match status" value="1"/>
</dbReference>
<dbReference type="EMBL" id="DACWHX010000278">
    <property type="protein sequence ID" value="HAU1882048.1"/>
    <property type="molecule type" value="Genomic_DNA"/>
</dbReference>
<dbReference type="Proteomes" id="UP000866496">
    <property type="component" value="Unassembled WGS sequence"/>
</dbReference>
<dbReference type="GO" id="GO:0016881">
    <property type="term" value="F:acid-amino acid ligase activity"/>
    <property type="evidence" value="ECO:0007669"/>
    <property type="project" value="InterPro"/>
</dbReference>
<comment type="caution">
    <text evidence="3">The sequence shown here is derived from an EMBL/GenBank/DDBJ whole genome shotgun (WGS) entry which is preliminary data.</text>
</comment>
<keyword evidence="3" id="KW-0436">Ligase</keyword>
<dbReference type="GO" id="GO:0005524">
    <property type="term" value="F:ATP binding"/>
    <property type="evidence" value="ECO:0007669"/>
    <property type="project" value="InterPro"/>
</dbReference>
<reference evidence="3" key="1">
    <citation type="journal article" date="2018" name="Genome Biol.">
        <title>SKESA: strategic k-mer extension for scrupulous assemblies.</title>
        <authorList>
            <person name="Souvorov A."/>
            <person name="Agarwala R."/>
            <person name="Lipman D.J."/>
        </authorList>
    </citation>
    <scope>NUCLEOTIDE SEQUENCE</scope>
    <source>
        <strain evidence="3">AZ00058701</strain>
    </source>
</reference>
<dbReference type="Gene3D" id="3.40.1390.10">
    <property type="entry name" value="MurE/MurF, N-terminal domain"/>
    <property type="match status" value="1"/>
</dbReference>
<feature type="non-terminal residue" evidence="3">
    <location>
        <position position="185"/>
    </location>
</feature>
<dbReference type="SUPFAM" id="SSF53623">
    <property type="entry name" value="MurD-like peptide ligases, catalytic domain"/>
    <property type="match status" value="1"/>
</dbReference>
<dbReference type="Pfam" id="PF01225">
    <property type="entry name" value="Mur_ligase"/>
    <property type="match status" value="1"/>
</dbReference>
<gene>
    <name evidence="3" type="ORF">JBJ86_17565</name>
</gene>
<dbReference type="InterPro" id="IPR013221">
    <property type="entry name" value="Mur_ligase_cen"/>
</dbReference>
<sequence length="185" mass="19916">MKLTQLLEPWIKRDIIDGTVSDIKNDSRLVKEGDLFVAYPGAASDGRLYIEKAVASGAVAVVYEPNNLPQGITLPTGIPCIAIPQLAEKLGEIAKRFFNNPSQFLGLTGVTGTNGKTTIAYQLAQAHDLLGQHSAYIGTIGQGKVDALKPLENTTPDALCLQRLMHQYKEGGIKQVCMEVSSHAL</sequence>
<dbReference type="Gene3D" id="3.40.1190.10">
    <property type="entry name" value="Mur-like, catalytic domain"/>
    <property type="match status" value="1"/>
</dbReference>
<dbReference type="InterPro" id="IPR035911">
    <property type="entry name" value="MurE/MurF_N"/>
</dbReference>
<evidence type="ECO:0000259" key="2">
    <source>
        <dbReference type="Pfam" id="PF08245"/>
    </source>
</evidence>